<dbReference type="InterPro" id="IPR052926">
    <property type="entry name" value="Metallo-beta-lactamase_dom"/>
</dbReference>
<keyword evidence="3" id="KW-1185">Reference proteome</keyword>
<dbReference type="KEGG" id="meg:DKB62_00200"/>
<name>A0A346AW67_9FIRM</name>
<dbReference type="Proteomes" id="UP000254337">
    <property type="component" value="Chromosome"/>
</dbReference>
<dbReference type="PANTHER" id="PTHR13754:SF18">
    <property type="entry name" value="7,8-DIHYDROPTERIN-6-METHYL-4-(BETA-D-RIBOFURANOSYL)-AMINOBENZENE-5'-PHOSPHATE SYNTHASE"/>
    <property type="match status" value="1"/>
</dbReference>
<feature type="domain" description="Metallo-beta-lactamase" evidence="1">
    <location>
        <begin position="21"/>
        <end position="245"/>
    </location>
</feature>
<keyword evidence="2" id="KW-0378">Hydrolase</keyword>
<evidence type="ECO:0000313" key="2">
    <source>
        <dbReference type="EMBL" id="AXL20110.1"/>
    </source>
</evidence>
<sequence>MKLRILVDNYTFIDQYYVGEPGLSYYLEEDGKTWLFDAGYSDIFLKNAFSMNLPMHALDGVVISHGHNDHTRGLLYLHEWYEKLGRYGVPLLAHPAAFAPKRVGTLDIGSPMTAEALSGVFALRLEKQPLWLSPKLAYLGEIEKTNSFEGHRPIGKTKVGGQWESDFVCDDTALSYRSEDGLVVIAGCSHAGICNIIEQAKRVCRDERIAAVVGGFHLMNPDPDVLEQTVAYFKALQPGVVYAAHCCDFPSKRALADVVPVREAGVNLELEWV</sequence>
<dbReference type="AlphaFoldDB" id="A0A346AW67"/>
<dbReference type="InterPro" id="IPR041712">
    <property type="entry name" value="DHPS-like_MBL-fold"/>
</dbReference>
<dbReference type="InterPro" id="IPR036866">
    <property type="entry name" value="RibonucZ/Hydroxyglut_hydro"/>
</dbReference>
<dbReference type="EMBL" id="CP029462">
    <property type="protein sequence ID" value="AXL20110.1"/>
    <property type="molecule type" value="Genomic_DNA"/>
</dbReference>
<dbReference type="InterPro" id="IPR001279">
    <property type="entry name" value="Metallo-B-lactamas"/>
</dbReference>
<dbReference type="PANTHER" id="PTHR13754">
    <property type="entry name" value="METALLO-BETA-LACTAMASE SUPERFAMILY PROTEIN"/>
    <property type="match status" value="1"/>
</dbReference>
<dbReference type="OrthoDB" id="9803916at2"/>
<protein>
    <submittedName>
        <fullName evidence="2">MBL fold metallo-hydrolase</fullName>
    </submittedName>
</protein>
<dbReference type="GO" id="GO:0016740">
    <property type="term" value="F:transferase activity"/>
    <property type="evidence" value="ECO:0007669"/>
    <property type="project" value="TreeGrafter"/>
</dbReference>
<organism evidence="2 3">
    <name type="scientific">Megasphaera stantonii</name>
    <dbReference type="NCBI Taxonomy" id="2144175"/>
    <lineage>
        <taxon>Bacteria</taxon>
        <taxon>Bacillati</taxon>
        <taxon>Bacillota</taxon>
        <taxon>Negativicutes</taxon>
        <taxon>Veillonellales</taxon>
        <taxon>Veillonellaceae</taxon>
        <taxon>Megasphaera</taxon>
    </lineage>
</organism>
<dbReference type="SUPFAM" id="SSF56281">
    <property type="entry name" value="Metallo-hydrolase/oxidoreductase"/>
    <property type="match status" value="1"/>
</dbReference>
<proteinExistence type="predicted"/>
<dbReference type="SMART" id="SM00849">
    <property type="entry name" value="Lactamase_B"/>
    <property type="match status" value="1"/>
</dbReference>
<accession>A0A346AW67</accession>
<reference evidence="2 3" key="1">
    <citation type="submission" date="2018-05" db="EMBL/GenBank/DDBJ databases">
        <title>Complete genome sequence of Megasphaera sp. AJH120T, isolated from the ceca of a chicken.</title>
        <authorList>
            <person name="Maki J."/>
            <person name="Looft T."/>
        </authorList>
    </citation>
    <scope>NUCLEOTIDE SEQUENCE [LARGE SCALE GENOMIC DNA]</scope>
    <source>
        <strain evidence="2 3">AJH120</strain>
    </source>
</reference>
<dbReference type="GO" id="GO:0016787">
    <property type="term" value="F:hydrolase activity"/>
    <property type="evidence" value="ECO:0007669"/>
    <property type="project" value="UniProtKB-KW"/>
</dbReference>
<dbReference type="CDD" id="cd07713">
    <property type="entry name" value="DHPS-like_MBL-fold"/>
    <property type="match status" value="1"/>
</dbReference>
<evidence type="ECO:0000259" key="1">
    <source>
        <dbReference type="SMART" id="SM00849"/>
    </source>
</evidence>
<evidence type="ECO:0000313" key="3">
    <source>
        <dbReference type="Proteomes" id="UP000254337"/>
    </source>
</evidence>
<dbReference type="RefSeq" id="WP_095628830.1">
    <property type="nucleotide sequence ID" value="NZ_CAUWMV010000011.1"/>
</dbReference>
<dbReference type="Gene3D" id="3.60.15.10">
    <property type="entry name" value="Ribonuclease Z/Hydroxyacylglutathione hydrolase-like"/>
    <property type="match status" value="1"/>
</dbReference>
<dbReference type="Pfam" id="PF00753">
    <property type="entry name" value="Lactamase_B"/>
    <property type="match status" value="1"/>
</dbReference>
<gene>
    <name evidence="2" type="ORF">DKB62_00200</name>
</gene>